<dbReference type="GO" id="GO:0005509">
    <property type="term" value="F:calcium ion binding"/>
    <property type="evidence" value="ECO:0007669"/>
    <property type="project" value="InterPro"/>
</dbReference>
<keyword evidence="9" id="KW-1015">Disulfide bond</keyword>
<reference evidence="15" key="1">
    <citation type="submission" date="2021-07" db="EMBL/GenBank/DDBJ databases">
        <authorList>
            <person name="Catto M.A."/>
            <person name="Jacobson A."/>
            <person name="Kennedy G."/>
            <person name="Labadie P."/>
            <person name="Hunt B.G."/>
            <person name="Srinivasan R."/>
        </authorList>
    </citation>
    <scope>NUCLEOTIDE SEQUENCE</scope>
    <source>
        <strain evidence="15">PL_HMW_Pooled</strain>
        <tissue evidence="15">Head</tissue>
    </source>
</reference>
<dbReference type="FunFam" id="2.10.25.10:FF:000139">
    <property type="entry name" value="Fibulin-1"/>
    <property type="match status" value="1"/>
</dbReference>
<evidence type="ECO:0000256" key="7">
    <source>
        <dbReference type="ARBA" id="ARBA00022737"/>
    </source>
</evidence>
<dbReference type="PROSITE" id="PS00010">
    <property type="entry name" value="ASX_HYDROXYL"/>
    <property type="match status" value="5"/>
</dbReference>
<dbReference type="PANTHER" id="PTHR24034">
    <property type="entry name" value="EGF-LIKE DOMAIN-CONTAINING PROTEIN"/>
    <property type="match status" value="1"/>
</dbReference>
<dbReference type="InterPro" id="IPR000152">
    <property type="entry name" value="EGF-type_Asp/Asn_hydroxyl_site"/>
</dbReference>
<feature type="region of interest" description="Disordered" evidence="12">
    <location>
        <begin position="774"/>
        <end position="809"/>
    </location>
</feature>
<dbReference type="InterPro" id="IPR001881">
    <property type="entry name" value="EGF-like_Ca-bd_dom"/>
</dbReference>
<dbReference type="InterPro" id="IPR055088">
    <property type="entry name" value="Fibulin_C"/>
</dbReference>
<organism evidence="15 16">
    <name type="scientific">Frankliniella fusca</name>
    <dbReference type="NCBI Taxonomy" id="407009"/>
    <lineage>
        <taxon>Eukaryota</taxon>
        <taxon>Metazoa</taxon>
        <taxon>Ecdysozoa</taxon>
        <taxon>Arthropoda</taxon>
        <taxon>Hexapoda</taxon>
        <taxon>Insecta</taxon>
        <taxon>Pterygota</taxon>
        <taxon>Neoptera</taxon>
        <taxon>Paraneoptera</taxon>
        <taxon>Thysanoptera</taxon>
        <taxon>Terebrantia</taxon>
        <taxon>Thripoidea</taxon>
        <taxon>Thripidae</taxon>
        <taxon>Frankliniella</taxon>
    </lineage>
</organism>
<dbReference type="Pfam" id="PF12662">
    <property type="entry name" value="cEGF"/>
    <property type="match status" value="3"/>
</dbReference>
<dbReference type="GO" id="GO:0071944">
    <property type="term" value="C:cell periphery"/>
    <property type="evidence" value="ECO:0007669"/>
    <property type="project" value="UniProtKB-ARBA"/>
</dbReference>
<comment type="caution">
    <text evidence="15">The sequence shown here is derived from an EMBL/GenBank/DDBJ whole genome shotgun (WGS) entry which is preliminary data.</text>
</comment>
<evidence type="ECO:0000256" key="3">
    <source>
        <dbReference type="ARBA" id="ARBA00022525"/>
    </source>
</evidence>
<evidence type="ECO:0000256" key="9">
    <source>
        <dbReference type="ARBA" id="ARBA00023157"/>
    </source>
</evidence>
<feature type="signal peptide" evidence="13">
    <location>
        <begin position="1"/>
        <end position="20"/>
    </location>
</feature>
<feature type="domain" description="EGF-like" evidence="14">
    <location>
        <begin position="1218"/>
        <end position="1259"/>
    </location>
</feature>
<feature type="domain" description="EGF-like" evidence="14">
    <location>
        <begin position="892"/>
        <end position="932"/>
    </location>
</feature>
<evidence type="ECO:0000256" key="10">
    <source>
        <dbReference type="ARBA" id="ARBA00023180"/>
    </source>
</evidence>
<evidence type="ECO:0000256" key="5">
    <source>
        <dbReference type="ARBA" id="ARBA00022536"/>
    </source>
</evidence>
<dbReference type="Pfam" id="PF14670">
    <property type="entry name" value="FXa_inhibition"/>
    <property type="match status" value="1"/>
</dbReference>
<comment type="similarity">
    <text evidence="2">Belongs to the fibulin family.</text>
</comment>
<evidence type="ECO:0000256" key="8">
    <source>
        <dbReference type="ARBA" id="ARBA00022837"/>
    </source>
</evidence>
<name>A0AAE1LF55_9NEOP</name>
<keyword evidence="8" id="KW-0106">Calcium</keyword>
<dbReference type="InterPro" id="IPR018097">
    <property type="entry name" value="EGF_Ca-bd_CS"/>
</dbReference>
<dbReference type="InterPro" id="IPR050751">
    <property type="entry name" value="ECM_structural_protein"/>
</dbReference>
<dbReference type="SUPFAM" id="SSF57184">
    <property type="entry name" value="Growth factor receptor domain"/>
    <property type="match status" value="5"/>
</dbReference>
<evidence type="ECO:0000259" key="14">
    <source>
        <dbReference type="PROSITE" id="PS50026"/>
    </source>
</evidence>
<dbReference type="PANTHER" id="PTHR24034:SF111">
    <property type="entry name" value="FIBULIN-2-LIKE ISOFORM X1"/>
    <property type="match status" value="1"/>
</dbReference>
<evidence type="ECO:0000256" key="12">
    <source>
        <dbReference type="SAM" id="MobiDB-lite"/>
    </source>
</evidence>
<reference evidence="15" key="2">
    <citation type="journal article" date="2023" name="BMC Genomics">
        <title>Pest status, molecular evolution, and epigenetic factors derived from the genome assembly of Frankliniella fusca, a thysanopteran phytovirus vector.</title>
        <authorList>
            <person name="Catto M.A."/>
            <person name="Labadie P.E."/>
            <person name="Jacobson A.L."/>
            <person name="Kennedy G.G."/>
            <person name="Srinivasan R."/>
            <person name="Hunt B.G."/>
        </authorList>
    </citation>
    <scope>NUCLEOTIDE SEQUENCE</scope>
    <source>
        <strain evidence="15">PL_HMW_Pooled</strain>
    </source>
</reference>
<comment type="subcellular location">
    <subcellularLocation>
        <location evidence="1">Secreted</location>
        <location evidence="1">Extracellular space</location>
        <location evidence="1">Extracellular matrix</location>
    </subcellularLocation>
</comment>
<feature type="compositionally biased region" description="Low complexity" evidence="12">
    <location>
        <begin position="550"/>
        <end position="561"/>
    </location>
</feature>
<evidence type="ECO:0000256" key="11">
    <source>
        <dbReference type="PROSITE-ProRule" id="PRU00076"/>
    </source>
</evidence>
<feature type="domain" description="EGF-like" evidence="14">
    <location>
        <begin position="1134"/>
        <end position="1176"/>
    </location>
</feature>
<dbReference type="InterPro" id="IPR009030">
    <property type="entry name" value="Growth_fac_rcpt_cys_sf"/>
</dbReference>
<evidence type="ECO:0000256" key="13">
    <source>
        <dbReference type="SAM" id="SignalP"/>
    </source>
</evidence>
<keyword evidence="10" id="KW-0325">Glycoprotein</keyword>
<feature type="region of interest" description="Disordered" evidence="12">
    <location>
        <begin position="549"/>
        <end position="584"/>
    </location>
</feature>
<dbReference type="Proteomes" id="UP001219518">
    <property type="component" value="Unassembled WGS sequence"/>
</dbReference>
<dbReference type="FunFam" id="2.10.25.10:FF:000010">
    <property type="entry name" value="Pro-epidermal growth factor"/>
    <property type="match status" value="1"/>
</dbReference>
<dbReference type="PROSITE" id="PS01187">
    <property type="entry name" value="EGF_CA"/>
    <property type="match status" value="7"/>
</dbReference>
<feature type="domain" description="EGF-like" evidence="14">
    <location>
        <begin position="1092"/>
        <end position="1133"/>
    </location>
</feature>
<evidence type="ECO:0000256" key="2">
    <source>
        <dbReference type="ARBA" id="ARBA00006127"/>
    </source>
</evidence>
<dbReference type="FunFam" id="2.10.25.10:FF:000068">
    <property type="entry name" value="Latent transforming growth factor beta binding protein 3"/>
    <property type="match status" value="1"/>
</dbReference>
<comment type="caution">
    <text evidence="11">Lacks conserved residue(s) required for the propagation of feature annotation.</text>
</comment>
<dbReference type="InterPro" id="IPR000742">
    <property type="entry name" value="EGF"/>
</dbReference>
<feature type="chain" id="PRO_5042205242" evidence="13">
    <location>
        <begin position="21"/>
        <end position="1438"/>
    </location>
</feature>
<dbReference type="EMBL" id="JAHWGI010000469">
    <property type="protein sequence ID" value="KAK3915892.1"/>
    <property type="molecule type" value="Genomic_DNA"/>
</dbReference>
<dbReference type="FunFam" id="2.10.25.10:FF:000038">
    <property type="entry name" value="Fibrillin 2"/>
    <property type="match status" value="3"/>
</dbReference>
<accession>A0AAE1LF55</accession>
<gene>
    <name evidence="15" type="ORF">KUF71_025189</name>
</gene>
<keyword evidence="5 11" id="KW-0245">EGF-like domain</keyword>
<dbReference type="FunFam" id="2.10.25.10:FF:000240">
    <property type="entry name" value="Vitamin K-dependent protein S"/>
    <property type="match status" value="1"/>
</dbReference>
<dbReference type="Pfam" id="PF07645">
    <property type="entry name" value="EGF_CA"/>
    <property type="match status" value="15"/>
</dbReference>
<dbReference type="SUPFAM" id="SSF57196">
    <property type="entry name" value="EGF/Laminin"/>
    <property type="match status" value="4"/>
</dbReference>
<dbReference type="SMART" id="SM00179">
    <property type="entry name" value="EGF_CA"/>
    <property type="match status" value="21"/>
</dbReference>
<dbReference type="InterPro" id="IPR026823">
    <property type="entry name" value="cEGF"/>
</dbReference>
<dbReference type="Gene3D" id="2.10.25.10">
    <property type="entry name" value="Laminin"/>
    <property type="match status" value="21"/>
</dbReference>
<dbReference type="FunFam" id="2.10.25.10:FF:000017">
    <property type="entry name" value="latent-transforming growth factor beta-binding protein 4 isoform X1"/>
    <property type="match status" value="1"/>
</dbReference>
<sequence length="1438" mass="154690">MYLPIAVVSLAAALTAGARADGVEGVLARCCALGSDWARQRSYTSCTDFPPPVSSVPREQLAACIASADICCRRDNRNSQCRRGTNAALADKRCSVDIAEHGEAYKDCCEACKLGMISGSLWESCALRRFSFGLPWDSAFHECCTAATASDSVSAAPPASSNELLPPAANETLCDTLGRDLCAHICVHTPGSYRCECHAGFELMADGKSCKLTAGPDRCLGENPCMHNCRDTGLAVECSCRPGYELLPDRKSCKDIDECQRGTHLCQLKSQTCRNDPGGYTCLGKDGVIIVPRTFGDVLDNALAPVGPGGAAGAQPSPGGCPAGYQYNAQLAVCDDVDECETGLADCRRPEDCVNTVGSYRCDADHCPPGYVWERGPQRCVDRDECEDGSNNCDPDTQFCLNSQGGFTCLERIQGRGSCPAGYKKDSTHRSGCKGESGGGGGCRGGGGDGDGGGGMLLPFVVGVVTHVDECLEQIHDCEDETEVCRNTAGAYDCEPRECDPGFRLDPVARLCQDIDECAESGVLCDAGEHCINTPGSFVCVPAPVPVVPTAPAQTTTTPTPRADPRDSRRPRPQPGACPPGFRAGASPGLCDDIDECREGSHTCRQDEVCVNEVGRFRCEARSTPTTPSTASRCAQGYQFSRQYRQCIDVDECAAGTHNCSPSERCVNTEGAFQCSPACEPGYRVRPGRTATGTACEDIDECAEGLHSCLIASQRCRNTNGSFICEDSPPCPPGYFRTPSGGCDDVNECLEGSTSCPATALCVNSPGSFRCISPATTTTTTTPRPTTRTTPWASLPSANRPTPPAPSQCPAGFRLSEAARRCLDVDECADAKLHVCNNATELCINEPGGYRCVKRDTQPPTAAAPAAVSRPASLGRCEPGYMYSFHNQKCVDEDECIKNPCDSNQRCHNTVGSYSCECKEGFARDPVTLACVDINECQLGINNCAATQRCDNTIGSYQCIRYSGCGTGYTLNAATGNCDDDDECELGTDNCRESGPTWVCRNTQGSFRCERKQCAPDQQLLSSGECVAVDCPPGYAPAPGTGRCVDVDECSIGTPCGRGRRCINTPGSYQCVYRIQCQPGFVPSLEGDRCIDEDECATGTHSCKPGQTCLNRPGTYQCQCPPGHTLDDNKNCVDVDECERFPRQACSDLATCENTIGSYRCHCKEGYRQGRGKSCDDINECAETPNLCHQQCNNVWGSYRCSCERGYYLHTDNRTCIDIDECQMHKDRHLCVGDCVNTPGSYRCTCPPGYLLKDGRKCIDIDECSTGQHCRQPGEVCHNMQGSFRCNAIRCPEGYVHDSVQKNRCRRVARGCPPNDHECRRQPQLMTFNYMTLVSNMTIPASGTLDLFVMRGALTADTHTSFSLDLESARAPAGVPSATRAHFRLSQVADNRAVVALVKPLSGPQDVELRLVMEVYSGSYFAGLNVAKLYLFVSQYPF</sequence>
<dbReference type="PROSITE" id="PS01186">
    <property type="entry name" value="EGF_2"/>
    <property type="match status" value="6"/>
</dbReference>
<protein>
    <submittedName>
        <fullName evidence="15">Fibrillin-2</fullName>
    </submittedName>
</protein>
<dbReference type="InterPro" id="IPR049883">
    <property type="entry name" value="NOTCH1_EGF-like"/>
</dbReference>
<keyword evidence="7" id="KW-0677">Repeat</keyword>
<keyword evidence="6 13" id="KW-0732">Signal</keyword>
<keyword evidence="4" id="KW-0272">Extracellular matrix</keyword>
<feature type="domain" description="EGF-like" evidence="14">
    <location>
        <begin position="1177"/>
        <end position="1217"/>
    </location>
</feature>
<evidence type="ECO:0000256" key="6">
    <source>
        <dbReference type="ARBA" id="ARBA00022729"/>
    </source>
</evidence>
<dbReference type="Pfam" id="PF22914">
    <property type="entry name" value="Fibulin_C"/>
    <property type="match status" value="1"/>
</dbReference>
<evidence type="ECO:0000313" key="15">
    <source>
        <dbReference type="EMBL" id="KAK3915892.1"/>
    </source>
</evidence>
<keyword evidence="3" id="KW-0964">Secreted</keyword>
<evidence type="ECO:0000256" key="1">
    <source>
        <dbReference type="ARBA" id="ARBA00004498"/>
    </source>
</evidence>
<dbReference type="FunFam" id="2.10.25.10:FF:000005">
    <property type="entry name" value="Fibrillin 2"/>
    <property type="match status" value="2"/>
</dbReference>
<dbReference type="PROSITE" id="PS50026">
    <property type="entry name" value="EGF_3"/>
    <property type="match status" value="5"/>
</dbReference>
<proteinExistence type="inferred from homology"/>
<keyword evidence="16" id="KW-1185">Reference proteome</keyword>
<evidence type="ECO:0000313" key="16">
    <source>
        <dbReference type="Proteomes" id="UP001219518"/>
    </source>
</evidence>
<dbReference type="CDD" id="cd00054">
    <property type="entry name" value="EGF_CA"/>
    <property type="match status" value="8"/>
</dbReference>
<feature type="compositionally biased region" description="Low complexity" evidence="12">
    <location>
        <begin position="776"/>
        <end position="791"/>
    </location>
</feature>
<dbReference type="SMART" id="SM00181">
    <property type="entry name" value="EGF"/>
    <property type="match status" value="15"/>
</dbReference>
<evidence type="ECO:0000256" key="4">
    <source>
        <dbReference type="ARBA" id="ARBA00022530"/>
    </source>
</evidence>